<name>A0AAV9N5B3_9EURO</name>
<evidence type="ECO:0000256" key="1">
    <source>
        <dbReference type="SAM" id="MobiDB-lite"/>
    </source>
</evidence>
<feature type="region of interest" description="Disordered" evidence="1">
    <location>
        <begin position="280"/>
        <end position="391"/>
    </location>
</feature>
<dbReference type="GeneID" id="89972552"/>
<feature type="region of interest" description="Disordered" evidence="1">
    <location>
        <begin position="148"/>
        <end position="169"/>
    </location>
</feature>
<dbReference type="EMBL" id="JAVRRD010000019">
    <property type="protein sequence ID" value="KAK5049445.1"/>
    <property type="molecule type" value="Genomic_DNA"/>
</dbReference>
<organism evidence="2 3">
    <name type="scientific">Exophiala bonariae</name>
    <dbReference type="NCBI Taxonomy" id="1690606"/>
    <lineage>
        <taxon>Eukaryota</taxon>
        <taxon>Fungi</taxon>
        <taxon>Dikarya</taxon>
        <taxon>Ascomycota</taxon>
        <taxon>Pezizomycotina</taxon>
        <taxon>Eurotiomycetes</taxon>
        <taxon>Chaetothyriomycetidae</taxon>
        <taxon>Chaetothyriales</taxon>
        <taxon>Herpotrichiellaceae</taxon>
        <taxon>Exophiala</taxon>
    </lineage>
</organism>
<evidence type="ECO:0000313" key="3">
    <source>
        <dbReference type="Proteomes" id="UP001358417"/>
    </source>
</evidence>
<keyword evidence="3" id="KW-1185">Reference proteome</keyword>
<reference evidence="2 3" key="1">
    <citation type="submission" date="2023-08" db="EMBL/GenBank/DDBJ databases">
        <title>Black Yeasts Isolated from many extreme environments.</title>
        <authorList>
            <person name="Coleine C."/>
            <person name="Stajich J.E."/>
            <person name="Selbmann L."/>
        </authorList>
    </citation>
    <scope>NUCLEOTIDE SEQUENCE [LARGE SCALE GENOMIC DNA]</scope>
    <source>
        <strain evidence="2 3">CCFEE 5792</strain>
    </source>
</reference>
<dbReference type="GO" id="GO:0006355">
    <property type="term" value="P:regulation of DNA-templated transcription"/>
    <property type="evidence" value="ECO:0007669"/>
    <property type="project" value="InterPro"/>
</dbReference>
<dbReference type="RefSeq" id="XP_064704490.1">
    <property type="nucleotide sequence ID" value="XM_064847951.1"/>
</dbReference>
<feature type="compositionally biased region" description="Basic and acidic residues" evidence="1">
    <location>
        <begin position="674"/>
        <end position="687"/>
    </location>
</feature>
<feature type="region of interest" description="Disordered" evidence="1">
    <location>
        <begin position="550"/>
        <end position="570"/>
    </location>
</feature>
<dbReference type="PANTHER" id="PTHR36167">
    <property type="entry name" value="C2H2 FINGER DOMAIN TRANSCRIPTION FACTOR (EUROFUNG)-RELATED"/>
    <property type="match status" value="1"/>
</dbReference>
<evidence type="ECO:0000313" key="2">
    <source>
        <dbReference type="EMBL" id="KAK5049445.1"/>
    </source>
</evidence>
<gene>
    <name evidence="2" type="ORF">LTR84_004374</name>
</gene>
<dbReference type="PANTHER" id="PTHR36167:SF4">
    <property type="entry name" value="FUNGAL N-TERMINAL DOMAIN-CONTAINING PROTEIN"/>
    <property type="match status" value="1"/>
</dbReference>
<proteinExistence type="predicted"/>
<feature type="compositionally biased region" description="Basic and acidic residues" evidence="1">
    <location>
        <begin position="311"/>
        <end position="321"/>
    </location>
</feature>
<accession>A0AAV9N5B3</accession>
<dbReference type="AlphaFoldDB" id="A0AAV9N5B3"/>
<sequence>MAEIGIVASIIQIAGAGVHLTMELYAFGSAFAGAKEDTDDIALGVSLYCMTLKQLAEKLQQKNSVQSPQALQGITDIREKSEQVFARIAAILPRSAGRPDTMTLVQRFKWNFKKARVNLLLGQLESLKLTLLLLVQIFAIGEEAQKSRFEPVKPQRSSPPCPDKSDDSIDESDIVVQTEMLHAVVLNKQRHQAVDQLADLQAAAEQEDKNAINAAPSDPPEGFVPVGDVSSALVKYNDQALMRVDRIMSAPESVDEMALVLYMIDQWTIVRYVHDGSVPPPNQFESTTSEERMPTSPHVKAGKTSRSIPMPDRRFTGEKTGRYKSAYVEDDLSDTEDTVERRHSPNNPTGKQNESSRVEEISDDDQAFVSPRPLRRATTTGTDVQISRQQLSAQRRKTIAADVTSILKRSNNNKLGITWRRGNDYAWREFTNQKLKSFDVKGVVLNVNKTHFRGDDTWTEFKKTDRVTVTASALKSQGYPFYEYQRYSHSYYESYDENGVGVGEPIRVYHPVIRVEIPLVYSEIESLVRSRNDRGYIDEIYGSFDLNYDGSSRKPKPSRPESRSNFDLSSDLPYPDAPMGNFGHSIGVVGRDLNKLLTKGNKLFTLGNTIASASNLNTKGDIAWKALEVIADHSLGGKSKSILDHILDGNSRLLGDEVSGREEKSRKTSVIMPEAERGRARRRSDIA</sequence>
<feature type="region of interest" description="Disordered" evidence="1">
    <location>
        <begin position="658"/>
        <end position="687"/>
    </location>
</feature>
<feature type="compositionally biased region" description="Polar residues" evidence="1">
    <location>
        <begin position="377"/>
        <end position="391"/>
    </location>
</feature>
<comment type="caution">
    <text evidence="2">The sequence shown here is derived from an EMBL/GenBank/DDBJ whole genome shotgun (WGS) entry which is preliminary data.</text>
</comment>
<feature type="compositionally biased region" description="Acidic residues" evidence="1">
    <location>
        <begin position="328"/>
        <end position="337"/>
    </location>
</feature>
<dbReference type="Proteomes" id="UP001358417">
    <property type="component" value="Unassembled WGS sequence"/>
</dbReference>
<evidence type="ECO:0008006" key="4">
    <source>
        <dbReference type="Google" id="ProtNLM"/>
    </source>
</evidence>
<protein>
    <recommendedName>
        <fullName evidence="4">Prion-inhibition and propagation HeLo domain-containing protein</fullName>
    </recommendedName>
</protein>
<dbReference type="InterPro" id="IPR039327">
    <property type="entry name" value="CON7-like"/>
</dbReference>